<accession>A0A9D4KXM8</accession>
<keyword evidence="1 2" id="KW-0833">Ubl conjugation pathway</keyword>
<evidence type="ECO:0000313" key="5">
    <source>
        <dbReference type="EMBL" id="KAH3847569.1"/>
    </source>
</evidence>
<keyword evidence="6" id="KW-1185">Reference proteome</keyword>
<dbReference type="Gene3D" id="3.30.2160.10">
    <property type="entry name" value="Hect, E3 ligase catalytic domain"/>
    <property type="match status" value="1"/>
</dbReference>
<dbReference type="Pfam" id="PF03256">
    <property type="entry name" value="ANAPC10"/>
    <property type="match status" value="1"/>
</dbReference>
<evidence type="ECO:0000256" key="1">
    <source>
        <dbReference type="ARBA" id="ARBA00022786"/>
    </source>
</evidence>
<dbReference type="AlphaFoldDB" id="A0A9D4KXM8"/>
<reference evidence="5" key="1">
    <citation type="journal article" date="2019" name="bioRxiv">
        <title>The Genome of the Zebra Mussel, Dreissena polymorpha: A Resource for Invasive Species Research.</title>
        <authorList>
            <person name="McCartney M.A."/>
            <person name="Auch B."/>
            <person name="Kono T."/>
            <person name="Mallez S."/>
            <person name="Zhang Y."/>
            <person name="Obille A."/>
            <person name="Becker A."/>
            <person name="Abrahante J.E."/>
            <person name="Garbe J."/>
            <person name="Badalamenti J.P."/>
            <person name="Herman A."/>
            <person name="Mangelson H."/>
            <person name="Liachko I."/>
            <person name="Sullivan S."/>
            <person name="Sone E.D."/>
            <person name="Koren S."/>
            <person name="Silverstein K.A.T."/>
            <person name="Beckman K.B."/>
            <person name="Gohl D.M."/>
        </authorList>
    </citation>
    <scope>NUCLEOTIDE SEQUENCE</scope>
    <source>
        <strain evidence="5">Duluth1</strain>
        <tissue evidence="5">Whole animal</tissue>
    </source>
</reference>
<dbReference type="GO" id="GO:0004842">
    <property type="term" value="F:ubiquitin-protein transferase activity"/>
    <property type="evidence" value="ECO:0007669"/>
    <property type="project" value="InterPro"/>
</dbReference>
<feature type="domain" description="HECT" evidence="3">
    <location>
        <begin position="462"/>
        <end position="775"/>
    </location>
</feature>
<evidence type="ECO:0000259" key="3">
    <source>
        <dbReference type="PROSITE" id="PS50237"/>
    </source>
</evidence>
<proteinExistence type="predicted"/>
<comment type="caution">
    <text evidence="5">The sequence shown here is derived from an EMBL/GenBank/DDBJ whole genome shotgun (WGS) entry which is preliminary data.</text>
</comment>
<dbReference type="SMART" id="SM00119">
    <property type="entry name" value="HECTc"/>
    <property type="match status" value="1"/>
</dbReference>
<evidence type="ECO:0008006" key="7">
    <source>
        <dbReference type="Google" id="ProtNLM"/>
    </source>
</evidence>
<dbReference type="InterPro" id="IPR042469">
    <property type="entry name" value="HECTD3"/>
</dbReference>
<dbReference type="GO" id="GO:0043161">
    <property type="term" value="P:proteasome-mediated ubiquitin-dependent protein catabolic process"/>
    <property type="evidence" value="ECO:0007669"/>
    <property type="project" value="TreeGrafter"/>
</dbReference>
<feature type="active site" description="Glycyl thioester intermediate" evidence="2">
    <location>
        <position position="753"/>
    </location>
</feature>
<dbReference type="PROSITE" id="PS51284">
    <property type="entry name" value="DOC"/>
    <property type="match status" value="1"/>
</dbReference>
<evidence type="ECO:0000256" key="2">
    <source>
        <dbReference type="PROSITE-ProRule" id="PRU00104"/>
    </source>
</evidence>
<dbReference type="Gene3D" id="2.60.120.260">
    <property type="entry name" value="Galactose-binding domain-like"/>
    <property type="match status" value="1"/>
</dbReference>
<dbReference type="InterPro" id="IPR004939">
    <property type="entry name" value="APC_su10/DOC_dom"/>
</dbReference>
<gene>
    <name evidence="5" type="ORF">DPMN_089895</name>
</gene>
<dbReference type="Gene3D" id="3.30.2410.10">
    <property type="entry name" value="Hect, E3 ligase catalytic domain"/>
    <property type="match status" value="1"/>
</dbReference>
<reference evidence="5" key="2">
    <citation type="submission" date="2020-11" db="EMBL/GenBank/DDBJ databases">
        <authorList>
            <person name="McCartney M.A."/>
            <person name="Auch B."/>
            <person name="Kono T."/>
            <person name="Mallez S."/>
            <person name="Becker A."/>
            <person name="Gohl D.M."/>
            <person name="Silverstein K.A.T."/>
            <person name="Koren S."/>
            <person name="Bechman K.B."/>
            <person name="Herman A."/>
            <person name="Abrahante J.E."/>
            <person name="Garbe J."/>
        </authorList>
    </citation>
    <scope>NUCLEOTIDE SEQUENCE</scope>
    <source>
        <strain evidence="5">Duluth1</strain>
        <tissue evidence="5">Whole animal</tissue>
    </source>
</reference>
<dbReference type="EMBL" id="JAIWYP010000003">
    <property type="protein sequence ID" value="KAH3847569.1"/>
    <property type="molecule type" value="Genomic_DNA"/>
</dbReference>
<dbReference type="SMART" id="SM01337">
    <property type="entry name" value="APC10"/>
    <property type="match status" value="1"/>
</dbReference>
<dbReference type="InterPro" id="IPR000569">
    <property type="entry name" value="HECT_dom"/>
</dbReference>
<organism evidence="5 6">
    <name type="scientific">Dreissena polymorpha</name>
    <name type="common">Zebra mussel</name>
    <name type="synonym">Mytilus polymorpha</name>
    <dbReference type="NCBI Taxonomy" id="45954"/>
    <lineage>
        <taxon>Eukaryota</taxon>
        <taxon>Metazoa</taxon>
        <taxon>Spiralia</taxon>
        <taxon>Lophotrochozoa</taxon>
        <taxon>Mollusca</taxon>
        <taxon>Bivalvia</taxon>
        <taxon>Autobranchia</taxon>
        <taxon>Heteroconchia</taxon>
        <taxon>Euheterodonta</taxon>
        <taxon>Imparidentia</taxon>
        <taxon>Neoheterodontei</taxon>
        <taxon>Myida</taxon>
        <taxon>Dreissenoidea</taxon>
        <taxon>Dreissenidae</taxon>
        <taxon>Dreissena</taxon>
    </lineage>
</organism>
<dbReference type="SUPFAM" id="SSF56204">
    <property type="entry name" value="Hect, E3 ligase catalytic domain"/>
    <property type="match status" value="1"/>
</dbReference>
<sequence>MNSPNNRKRLAKISEPSTESKRIRDLNASSDSLVYVSGEEMCNAGGKWLKVVKFKSTAGAEDIVFDTDAWFLLYSTKTPTEDLLSLQEVSPSVPKDSPCKVVINKWMDVVCHHFSLDLRKKNVYVTPPDICAVSRLQTVPVNWSIEHDEALVRLMSKYVSPDNGQLGAIKNYVDAIEVSSFIGDYGASCLTDGDPETFWESDGTAGRHWIKLKMKKGTIIKKLQICLDSSDDNYLPSKIVVKGGDLSNGKILNVVNIDWETEEAGTHTILSNMTEHYQWVTIKIKDCKAGGIDTRIRELKLVSTEERTLGFYRDFFRSENLVRFPILETYSNEELYHRSQVLQRFMEIVDCVLLYIVPAWEFSIGSYSSLEFVRQLLPLSKKRLTLIETCLKETALKWPPDMPKLFINRRTAMEHRCDPAADPEYKNSIFMQIYEGLKPRDRMSKPLNYRWSSRYEQWWECKFVSEGVIDQGGGFRDSMSDLSEELCPSSSEGLVPLPYFIRSPNQFCEDSNINRDVFVPNPQCRDFPRYEWIGQLMGACLRGKENLVLSLPRFVWKRLVGERVTWERDYSTVDASSVKLIDTLEMSESTADFASSPRSWSCTLSDGSMVLIKVDWEGNSVPLKYEDRERYCSEVRQIRMTEFDEQIAALRSGLLKTIPQAVLDLLTWQELEQRISGDPEISIEALKLSTHYDDVDEKGVRVKYMWEALRNFSNEDRSRFLRFITGRRRLPATVHISSGRDNAVDCLPESSTCGNTLYLPNYSSAKMAEEKIRYATYNCMDIDTDMNLWED</sequence>
<feature type="domain" description="DOC" evidence="4">
    <location>
        <begin position="146"/>
        <end position="328"/>
    </location>
</feature>
<dbReference type="Proteomes" id="UP000828390">
    <property type="component" value="Unassembled WGS sequence"/>
</dbReference>
<dbReference type="PANTHER" id="PTHR46654">
    <property type="entry name" value="E3 UBIQUITIN-PROTEIN LIGASE HECTD3"/>
    <property type="match status" value="1"/>
</dbReference>
<dbReference type="PROSITE" id="PS50237">
    <property type="entry name" value="HECT"/>
    <property type="match status" value="1"/>
</dbReference>
<evidence type="ECO:0000313" key="6">
    <source>
        <dbReference type="Proteomes" id="UP000828390"/>
    </source>
</evidence>
<dbReference type="Gene3D" id="3.90.1750.10">
    <property type="entry name" value="Hect, E3 ligase catalytic domains"/>
    <property type="match status" value="1"/>
</dbReference>
<dbReference type="SUPFAM" id="SSF49785">
    <property type="entry name" value="Galactose-binding domain-like"/>
    <property type="match status" value="1"/>
</dbReference>
<name>A0A9D4KXM8_DREPO</name>
<dbReference type="Pfam" id="PF00632">
    <property type="entry name" value="HECT"/>
    <property type="match status" value="1"/>
</dbReference>
<protein>
    <recommendedName>
        <fullName evidence="7">E3 ubiquitin-protein ligase HECTD3</fullName>
    </recommendedName>
</protein>
<dbReference type="InterPro" id="IPR008979">
    <property type="entry name" value="Galactose-bd-like_sf"/>
</dbReference>
<dbReference type="InterPro" id="IPR035983">
    <property type="entry name" value="Hect_E3_ubiquitin_ligase"/>
</dbReference>
<dbReference type="PANTHER" id="PTHR46654:SF1">
    <property type="entry name" value="E3 UBIQUITIN-PROTEIN LIGASE HECTD3"/>
    <property type="match status" value="1"/>
</dbReference>
<evidence type="ECO:0000259" key="4">
    <source>
        <dbReference type="PROSITE" id="PS51284"/>
    </source>
</evidence>